<evidence type="ECO:0000313" key="3">
    <source>
        <dbReference type="Proteomes" id="UP000318995"/>
    </source>
</evidence>
<dbReference type="InterPro" id="IPR027954">
    <property type="entry name" value="Transcobalamin-like_C"/>
</dbReference>
<comment type="caution">
    <text evidence="2">The sequence shown here is derived from an EMBL/GenBank/DDBJ whole genome shotgun (WGS) entry which is preliminary data.</text>
</comment>
<evidence type="ECO:0000313" key="2">
    <source>
        <dbReference type="EMBL" id="TWT46687.1"/>
    </source>
</evidence>
<reference evidence="2 3" key="1">
    <citation type="submission" date="2019-02" db="EMBL/GenBank/DDBJ databases">
        <title>Deep-cultivation of Planctomycetes and their phenomic and genomic characterization uncovers novel biology.</title>
        <authorList>
            <person name="Wiegand S."/>
            <person name="Jogler M."/>
            <person name="Boedeker C."/>
            <person name="Pinto D."/>
            <person name="Vollmers J."/>
            <person name="Rivas-Marin E."/>
            <person name="Kohn T."/>
            <person name="Peeters S.H."/>
            <person name="Heuer A."/>
            <person name="Rast P."/>
            <person name="Oberbeckmann S."/>
            <person name="Bunk B."/>
            <person name="Jeske O."/>
            <person name="Meyerdierks A."/>
            <person name="Storesund J.E."/>
            <person name="Kallscheuer N."/>
            <person name="Luecker S."/>
            <person name="Lage O.M."/>
            <person name="Pohl T."/>
            <person name="Merkel B.J."/>
            <person name="Hornburger P."/>
            <person name="Mueller R.-W."/>
            <person name="Bruemmer F."/>
            <person name="Labrenz M."/>
            <person name="Spormann A.M."/>
            <person name="Op Den Camp H."/>
            <person name="Overmann J."/>
            <person name="Amann R."/>
            <person name="Jetten M.S.M."/>
            <person name="Mascher T."/>
            <person name="Medema M.H."/>
            <person name="Devos D.P."/>
            <person name="Kaster A.-K."/>
            <person name="Ovreas L."/>
            <person name="Rohde M."/>
            <person name="Galperin M.Y."/>
            <person name="Jogler C."/>
        </authorList>
    </citation>
    <scope>NUCLEOTIDE SEQUENCE [LARGE SCALE GENOMIC DNA]</scope>
    <source>
        <strain evidence="2 3">Pla111</strain>
    </source>
</reference>
<accession>A0A5C5W8A5</accession>
<sequence length="209" mass="21680">MFTYETPVSSVHPEILSPARGGCLPDRLASTVCDGFAMIPESPERPASAVGRLLLGLTAALLVVLAWNQGGGIRHRPSPSADPAAAARLPTDAIAGGVVSVSQRRPAIGDRPAVGDLPEGGHAVEIAWQTDLTVYEATAAAGRETAAFASVWSGTGPMAFLESLGGVSHQQDQGLFWQFEVNGVEALEGAGVVKLGAGDRVLWKLAPYE</sequence>
<feature type="domain" description="Transcobalamin-like C-terminal" evidence="1">
    <location>
        <begin position="141"/>
        <end position="205"/>
    </location>
</feature>
<protein>
    <recommendedName>
        <fullName evidence="1">Transcobalamin-like C-terminal domain-containing protein</fullName>
    </recommendedName>
</protein>
<evidence type="ECO:0000259" key="1">
    <source>
        <dbReference type="Pfam" id="PF14478"/>
    </source>
</evidence>
<dbReference type="EMBL" id="SJPH01000003">
    <property type="protein sequence ID" value="TWT46687.1"/>
    <property type="molecule type" value="Genomic_DNA"/>
</dbReference>
<dbReference type="OrthoDB" id="289580at2"/>
<dbReference type="Gene3D" id="2.170.130.30">
    <property type="match status" value="1"/>
</dbReference>
<name>A0A5C5W8A5_9BACT</name>
<keyword evidence="3" id="KW-1185">Reference proteome</keyword>
<dbReference type="Proteomes" id="UP000318995">
    <property type="component" value="Unassembled WGS sequence"/>
</dbReference>
<gene>
    <name evidence="2" type="ORF">Pla111_17880</name>
</gene>
<dbReference type="AlphaFoldDB" id="A0A5C5W8A5"/>
<dbReference type="RefSeq" id="WP_146573394.1">
    <property type="nucleotide sequence ID" value="NZ_SJPH01000003.1"/>
</dbReference>
<organism evidence="2 3">
    <name type="scientific">Botrimarina hoheduenensis</name>
    <dbReference type="NCBI Taxonomy" id="2528000"/>
    <lineage>
        <taxon>Bacteria</taxon>
        <taxon>Pseudomonadati</taxon>
        <taxon>Planctomycetota</taxon>
        <taxon>Planctomycetia</taxon>
        <taxon>Pirellulales</taxon>
        <taxon>Lacipirellulaceae</taxon>
        <taxon>Botrimarina</taxon>
    </lineage>
</organism>
<proteinExistence type="predicted"/>
<dbReference type="Pfam" id="PF14478">
    <property type="entry name" value="DUF4430"/>
    <property type="match status" value="1"/>
</dbReference>